<accession>X0UEI6</accession>
<sequence>VVTLTAQGGSMDVSLVDHVRITYWRTYTADDDVLQFKATGGEWLSIGGFSTPGIQVVDITDSVRMLNVRGKVKPDGSGYAITIKVPSGGERTLLAFTEEKVKQPAAIAANLASSWHELSQGADVVIIGHSDLLESVRPLKELREQQGMSVVLVDVEDLYDEFNFGAKSPWALKDFLAQAFQYWNPQPRYLILVGDTSYDPRNYLGYGEFDLLPTKLVDTEKLKTASDDWFVDFDDDELPEMAVGRLPAANAEEATAVVAKIINYEGYASLMNEVLLVS</sequence>
<dbReference type="EMBL" id="BARS01017431">
    <property type="protein sequence ID" value="GAF97721.1"/>
    <property type="molecule type" value="Genomic_DNA"/>
</dbReference>
<reference evidence="3" key="1">
    <citation type="journal article" date="2014" name="Front. Microbiol.">
        <title>High frequency of phylogenetically diverse reductive dehalogenase-homologous genes in deep subseafloor sedimentary metagenomes.</title>
        <authorList>
            <person name="Kawai M."/>
            <person name="Futagami T."/>
            <person name="Toyoda A."/>
            <person name="Takaki Y."/>
            <person name="Nishi S."/>
            <person name="Hori S."/>
            <person name="Arai W."/>
            <person name="Tsubouchi T."/>
            <person name="Morono Y."/>
            <person name="Uchiyama I."/>
            <person name="Ito T."/>
            <person name="Fujiyama A."/>
            <person name="Inagaki F."/>
            <person name="Takami H."/>
        </authorList>
    </citation>
    <scope>NUCLEOTIDE SEQUENCE</scope>
    <source>
        <strain evidence="3">Expedition CK06-06</strain>
    </source>
</reference>
<dbReference type="InterPro" id="IPR029030">
    <property type="entry name" value="Caspase-like_dom_sf"/>
</dbReference>
<gene>
    <name evidence="3" type="ORF">S01H1_28510</name>
</gene>
<dbReference type="SUPFAM" id="SSF52129">
    <property type="entry name" value="Caspase-like"/>
    <property type="match status" value="1"/>
</dbReference>
<feature type="non-terminal residue" evidence="3">
    <location>
        <position position="278"/>
    </location>
</feature>
<feature type="domain" description="Gingipain" evidence="2">
    <location>
        <begin position="125"/>
        <end position="278"/>
    </location>
</feature>
<name>X0UEI6_9ZZZZ</name>
<dbReference type="GO" id="GO:0008234">
    <property type="term" value="F:cysteine-type peptidase activity"/>
    <property type="evidence" value="ECO:0007669"/>
    <property type="project" value="InterPro"/>
</dbReference>
<dbReference type="Gene3D" id="3.40.50.10390">
    <property type="entry name" value="Gingipain r, domain 1"/>
    <property type="match status" value="1"/>
</dbReference>
<evidence type="ECO:0000313" key="3">
    <source>
        <dbReference type="EMBL" id="GAF97721.1"/>
    </source>
</evidence>
<organism evidence="3">
    <name type="scientific">marine sediment metagenome</name>
    <dbReference type="NCBI Taxonomy" id="412755"/>
    <lineage>
        <taxon>unclassified sequences</taxon>
        <taxon>metagenomes</taxon>
        <taxon>ecological metagenomes</taxon>
    </lineage>
</organism>
<dbReference type="Pfam" id="PF01364">
    <property type="entry name" value="Peptidase_C25"/>
    <property type="match status" value="1"/>
</dbReference>
<dbReference type="InterPro" id="IPR001769">
    <property type="entry name" value="Gingipain"/>
</dbReference>
<proteinExistence type="predicted"/>
<dbReference type="GO" id="GO:0006508">
    <property type="term" value="P:proteolysis"/>
    <property type="evidence" value="ECO:0007669"/>
    <property type="project" value="InterPro"/>
</dbReference>
<keyword evidence="1" id="KW-0732">Signal</keyword>
<feature type="non-terminal residue" evidence="3">
    <location>
        <position position="1"/>
    </location>
</feature>
<dbReference type="AlphaFoldDB" id="X0UEI6"/>
<comment type="caution">
    <text evidence="3">The sequence shown here is derived from an EMBL/GenBank/DDBJ whole genome shotgun (WGS) entry which is preliminary data.</text>
</comment>
<evidence type="ECO:0000259" key="2">
    <source>
        <dbReference type="Pfam" id="PF01364"/>
    </source>
</evidence>
<protein>
    <recommendedName>
        <fullName evidence="2">Gingipain domain-containing protein</fullName>
    </recommendedName>
</protein>
<evidence type="ECO:0000256" key="1">
    <source>
        <dbReference type="ARBA" id="ARBA00022729"/>
    </source>
</evidence>
<dbReference type="InterPro" id="IPR029031">
    <property type="entry name" value="Gingipain_N_sf"/>
</dbReference>